<keyword evidence="3" id="KW-0813">Transport</keyword>
<feature type="signal peptide" evidence="6">
    <location>
        <begin position="1"/>
        <end position="22"/>
    </location>
</feature>
<evidence type="ECO:0000256" key="6">
    <source>
        <dbReference type="SAM" id="SignalP"/>
    </source>
</evidence>
<dbReference type="PANTHER" id="PTHR30532">
    <property type="entry name" value="IRON III DICITRATE-BINDING PERIPLASMIC PROTEIN"/>
    <property type="match status" value="1"/>
</dbReference>
<comment type="similarity">
    <text evidence="2">Belongs to the bacterial solute-binding protein 8 family.</text>
</comment>
<dbReference type="SUPFAM" id="SSF53807">
    <property type="entry name" value="Helical backbone' metal receptor"/>
    <property type="match status" value="1"/>
</dbReference>
<evidence type="ECO:0000256" key="3">
    <source>
        <dbReference type="ARBA" id="ARBA00022448"/>
    </source>
</evidence>
<dbReference type="eggNOG" id="COG4607">
    <property type="taxonomic scope" value="Bacteria"/>
</dbReference>
<dbReference type="InterPro" id="IPR051313">
    <property type="entry name" value="Bact_iron-sidero_bind"/>
</dbReference>
<reference evidence="8 9" key="1">
    <citation type="submission" date="2014-02" db="EMBL/GenBank/DDBJ databases">
        <title>Genome sequence of Brachybacterium phenoliresistens strain W13A50.</title>
        <authorList>
            <person name="Wang X."/>
        </authorList>
    </citation>
    <scope>NUCLEOTIDE SEQUENCE [LARGE SCALE GENOMIC DNA]</scope>
    <source>
        <strain evidence="8 9">W13A50</strain>
    </source>
</reference>
<evidence type="ECO:0000259" key="7">
    <source>
        <dbReference type="PROSITE" id="PS50983"/>
    </source>
</evidence>
<evidence type="ECO:0000256" key="2">
    <source>
        <dbReference type="ARBA" id="ARBA00008814"/>
    </source>
</evidence>
<dbReference type="PROSITE" id="PS51257">
    <property type="entry name" value="PROKAR_LIPOPROTEIN"/>
    <property type="match status" value="1"/>
</dbReference>
<comment type="caution">
    <text evidence="8">The sequence shown here is derived from an EMBL/GenBank/DDBJ whole genome shotgun (WGS) entry which is preliminary data.</text>
</comment>
<proteinExistence type="inferred from homology"/>
<evidence type="ECO:0000313" key="9">
    <source>
        <dbReference type="Proteomes" id="UP000023067"/>
    </source>
</evidence>
<feature type="domain" description="Fe/B12 periplasmic-binding" evidence="7">
    <location>
        <begin position="65"/>
        <end position="336"/>
    </location>
</feature>
<dbReference type="RefSeq" id="WP_198025414.1">
    <property type="nucleotide sequence ID" value="NZ_BAAAOW010000004.1"/>
</dbReference>
<dbReference type="Proteomes" id="UP000023067">
    <property type="component" value="Unassembled WGS sequence"/>
</dbReference>
<dbReference type="HOGENOM" id="CLU_038034_3_1_11"/>
<dbReference type="Gene3D" id="3.40.50.1980">
    <property type="entry name" value="Nitrogenase molybdenum iron protein domain"/>
    <property type="match status" value="2"/>
</dbReference>
<keyword evidence="9" id="KW-1185">Reference proteome</keyword>
<dbReference type="PATRIC" id="fig|396014.3.peg.2145"/>
<keyword evidence="4 6" id="KW-0732">Signal</keyword>
<accession>Z9JR76</accession>
<evidence type="ECO:0000256" key="5">
    <source>
        <dbReference type="SAM" id="MobiDB-lite"/>
    </source>
</evidence>
<sequence>MTAISRRRLGAFSAAGAIGLLAAACSSSEVEDPAQGGASDAGGDAASVTIEDNDGEKTISLPVQSVVATDNRTFETLHDWGIPLTAAAVSLMPSTIGYTEDDSIVDLGTHNEPDLEAIVAAQPDVVVNGQRFTQFQEDIEKLVPGATVLSLDPRDGEDFFAELTRQVGVLGEVFSKQSEAQELGAALDAQIERVKAAYDPAQTVMAVITSGGEIGYSAPGNGRTFGPMFPTLGLTPALEVPESSDDHQGDDVSVEAIAQSNPTWLLVMDRDAAVSADDPSYQPAAAVLEASEALASVTAVAEGNIVYMPADTYTNEGIQTYTEFFSTFADALEGTA</sequence>
<dbReference type="Pfam" id="PF01497">
    <property type="entry name" value="Peripla_BP_2"/>
    <property type="match status" value="1"/>
</dbReference>
<feature type="compositionally biased region" description="Low complexity" evidence="5">
    <location>
        <begin position="36"/>
        <end position="47"/>
    </location>
</feature>
<evidence type="ECO:0000256" key="1">
    <source>
        <dbReference type="ARBA" id="ARBA00004196"/>
    </source>
</evidence>
<gene>
    <name evidence="8" type="ORF">BF93_00530</name>
</gene>
<dbReference type="GO" id="GO:1901678">
    <property type="term" value="P:iron coordination entity transport"/>
    <property type="evidence" value="ECO:0007669"/>
    <property type="project" value="UniProtKB-ARBA"/>
</dbReference>
<dbReference type="AlphaFoldDB" id="Z9JR76"/>
<dbReference type="PANTHER" id="PTHR30532:SF28">
    <property type="entry name" value="PETROBACTIN-BINDING PROTEIN YCLQ"/>
    <property type="match status" value="1"/>
</dbReference>
<protein>
    <submittedName>
        <fullName evidence="8">Iron ABC transporter substrate-binding protein</fullName>
    </submittedName>
</protein>
<evidence type="ECO:0000256" key="4">
    <source>
        <dbReference type="ARBA" id="ARBA00022729"/>
    </source>
</evidence>
<dbReference type="GO" id="GO:0030288">
    <property type="term" value="C:outer membrane-bounded periplasmic space"/>
    <property type="evidence" value="ECO:0007669"/>
    <property type="project" value="TreeGrafter"/>
</dbReference>
<dbReference type="EMBL" id="JDYK01000010">
    <property type="protein sequence ID" value="EWS80890.1"/>
    <property type="molecule type" value="Genomic_DNA"/>
</dbReference>
<feature type="chain" id="PRO_5039470087" evidence="6">
    <location>
        <begin position="23"/>
        <end position="336"/>
    </location>
</feature>
<dbReference type="InterPro" id="IPR002491">
    <property type="entry name" value="ABC_transptr_periplasmic_BD"/>
</dbReference>
<dbReference type="PROSITE" id="PS50983">
    <property type="entry name" value="FE_B12_PBP"/>
    <property type="match status" value="1"/>
</dbReference>
<feature type="region of interest" description="Disordered" evidence="5">
    <location>
        <begin position="30"/>
        <end position="54"/>
    </location>
</feature>
<name>Z9JR76_9MICO</name>
<organism evidence="8 9">
    <name type="scientific">Brachybacterium phenoliresistens</name>
    <dbReference type="NCBI Taxonomy" id="396014"/>
    <lineage>
        <taxon>Bacteria</taxon>
        <taxon>Bacillati</taxon>
        <taxon>Actinomycetota</taxon>
        <taxon>Actinomycetes</taxon>
        <taxon>Micrococcales</taxon>
        <taxon>Dermabacteraceae</taxon>
        <taxon>Brachybacterium</taxon>
    </lineage>
</organism>
<comment type="subcellular location">
    <subcellularLocation>
        <location evidence="1">Cell envelope</location>
    </subcellularLocation>
</comment>
<evidence type="ECO:0000313" key="8">
    <source>
        <dbReference type="EMBL" id="EWS80890.1"/>
    </source>
</evidence>
<dbReference type="STRING" id="396014.BF93_00530"/>